<protein>
    <submittedName>
        <fullName evidence="2">Replication initiator protein</fullName>
    </submittedName>
</protein>
<sequence>MACITPYQKMDKKHGINISVPCGKCPPCLKRRTSGWSFRLRQEGRRCTSASFVTLTYDSAKLPEDSFTKNKFLTLNKRHVQLFFKKLRFAHGQSQIKYYAVGEYGTKSWRPHYHILLFNADLRLVQPAWEYGAIHYGEITDASIGYCLKYMTKEGKIPQHQNDDRQKEFSLMSKGLGSNYLTPSMAHYHKSDLTQRMHCVLPDGKKIAMPRYYKEKIYTESERKIIGWQAIEDNIKREADYWQLMEKLHGDRAVEVSAQTHIDSFNKMHKNGIENRNKI</sequence>
<dbReference type="InterPro" id="IPR056906">
    <property type="entry name" value="ORF2/G2P_dom"/>
</dbReference>
<dbReference type="Pfam" id="PF23343">
    <property type="entry name" value="REP_ORF2-G2P"/>
    <property type="match status" value="1"/>
</dbReference>
<organism evidence="2">
    <name type="scientific">Blackfly microvirus SF02</name>
    <dbReference type="NCBI Taxonomy" id="2576452"/>
    <lineage>
        <taxon>Viruses</taxon>
        <taxon>Monodnaviria</taxon>
        <taxon>Sangervirae</taxon>
        <taxon>Phixviricota</taxon>
        <taxon>Malgrandaviricetes</taxon>
        <taxon>Petitvirales</taxon>
        <taxon>Microviridae</taxon>
        <taxon>Microvirus</taxon>
    </lineage>
</organism>
<accession>A0A4P8PKP0</accession>
<reference evidence="2" key="1">
    <citation type="submission" date="2018-12" db="EMBL/GenBank/DDBJ databases">
        <title>Singled stranded DNA viruses identified in blackflies (Austrosimulium ungulatum) sampled in New Zealand.</title>
        <authorList>
            <person name="Kraberger S."/>
            <person name="Fontenele R.S."/>
            <person name="Schmidlin K."/>
            <person name="Walters M."/>
            <person name="Varsani A."/>
        </authorList>
    </citation>
    <scope>NUCLEOTIDE SEQUENCE [LARGE SCALE GENOMIC DNA]</scope>
    <source>
        <strain evidence="2">156</strain>
    </source>
</reference>
<dbReference type="EMBL" id="MK249208">
    <property type="protein sequence ID" value="QCQ85017.1"/>
    <property type="molecule type" value="Genomic_DNA"/>
</dbReference>
<evidence type="ECO:0000313" key="2">
    <source>
        <dbReference type="EMBL" id="QCQ85017.1"/>
    </source>
</evidence>
<feature type="domain" description="Replication-associated protein ORF2/G2P" evidence="1">
    <location>
        <begin position="51"/>
        <end position="154"/>
    </location>
</feature>
<proteinExistence type="predicted"/>
<evidence type="ECO:0000259" key="1">
    <source>
        <dbReference type="Pfam" id="PF23343"/>
    </source>
</evidence>
<dbReference type="Proteomes" id="UP000322506">
    <property type="component" value="Segment"/>
</dbReference>
<name>A0A4P8PKP0_9VIRU</name>